<dbReference type="Proteomes" id="UP000634136">
    <property type="component" value="Unassembled WGS sequence"/>
</dbReference>
<evidence type="ECO:0000256" key="5">
    <source>
        <dbReference type="ARBA" id="ARBA00022763"/>
    </source>
</evidence>
<feature type="domain" description="C2H2-type" evidence="15">
    <location>
        <begin position="119"/>
        <end position="149"/>
    </location>
</feature>
<evidence type="ECO:0000256" key="1">
    <source>
        <dbReference type="ARBA" id="ARBA00004170"/>
    </source>
</evidence>
<evidence type="ECO:0000256" key="9">
    <source>
        <dbReference type="ARBA" id="ARBA00023054"/>
    </source>
</evidence>
<keyword evidence="11" id="KW-0234">DNA repair</keyword>
<evidence type="ECO:0000313" key="17">
    <source>
        <dbReference type="EMBL" id="KAF7808632.1"/>
    </source>
</evidence>
<dbReference type="InterPro" id="IPR036339">
    <property type="entry name" value="PUB-like_dom_sf"/>
</dbReference>
<evidence type="ECO:0000256" key="11">
    <source>
        <dbReference type="ARBA" id="ARBA00023204"/>
    </source>
</evidence>
<dbReference type="GO" id="GO:0006281">
    <property type="term" value="P:DNA repair"/>
    <property type="evidence" value="ECO:0007669"/>
    <property type="project" value="UniProtKB-KW"/>
</dbReference>
<dbReference type="GO" id="GO:0003677">
    <property type="term" value="F:DNA binding"/>
    <property type="evidence" value="ECO:0007669"/>
    <property type="project" value="InterPro"/>
</dbReference>
<dbReference type="AlphaFoldDB" id="A0A834SRL3"/>
<dbReference type="PROSITE" id="PS50033">
    <property type="entry name" value="UBX"/>
    <property type="match status" value="1"/>
</dbReference>
<dbReference type="GO" id="GO:0016020">
    <property type="term" value="C:membrane"/>
    <property type="evidence" value="ECO:0007669"/>
    <property type="project" value="UniProtKB-SubCell"/>
</dbReference>
<dbReference type="FunFam" id="3.10.20.90:FF:000185">
    <property type="entry name" value="UBX domain-containing protein 6"/>
    <property type="match status" value="1"/>
</dbReference>
<dbReference type="InterPro" id="IPR034735">
    <property type="entry name" value="NEMO_ZF"/>
</dbReference>
<protein>
    <submittedName>
        <fullName evidence="17">Plant UBX domain-containing protein 2</fullName>
    </submittedName>
</protein>
<dbReference type="GO" id="GO:0050832">
    <property type="term" value="P:defense response to fungus"/>
    <property type="evidence" value="ECO:0007669"/>
    <property type="project" value="TreeGrafter"/>
</dbReference>
<evidence type="ECO:0000313" key="18">
    <source>
        <dbReference type="Proteomes" id="UP000634136"/>
    </source>
</evidence>
<keyword evidence="9" id="KW-0175">Coiled coil</keyword>
<dbReference type="PANTHER" id="PTHR47694:SF1">
    <property type="entry name" value="PLANT UBX DOMAIN-CONTAINING PROTEIN 2"/>
    <property type="match status" value="1"/>
</dbReference>
<keyword evidence="10" id="KW-0472">Membrane</keyword>
<evidence type="ECO:0000256" key="2">
    <source>
        <dbReference type="ARBA" id="ARBA00004496"/>
    </source>
</evidence>
<dbReference type="InterPro" id="IPR018997">
    <property type="entry name" value="PUB_domain"/>
</dbReference>
<evidence type="ECO:0000256" key="7">
    <source>
        <dbReference type="ARBA" id="ARBA00022786"/>
    </source>
</evidence>
<dbReference type="SMART" id="SM00580">
    <property type="entry name" value="PUG"/>
    <property type="match status" value="1"/>
</dbReference>
<feature type="compositionally biased region" description="Acidic residues" evidence="13">
    <location>
        <begin position="152"/>
        <end position="161"/>
    </location>
</feature>
<dbReference type="CDD" id="cd16119">
    <property type="entry name" value="UBX_UBXN6"/>
    <property type="match status" value="1"/>
</dbReference>
<dbReference type="GO" id="GO:0005737">
    <property type="term" value="C:cytoplasm"/>
    <property type="evidence" value="ECO:0007669"/>
    <property type="project" value="UniProtKB-SubCell"/>
</dbReference>
<evidence type="ECO:0000256" key="13">
    <source>
        <dbReference type="SAM" id="MobiDB-lite"/>
    </source>
</evidence>
<sequence>MDDVKGKLKGFMKKVSQSPSGKFKGQGRVLGSSSTPTPSSSASANSVLLRPTQNPGPKPSPAAATSRPVPQKKIDSEPNRTEGSSKSHPDRKPENGFDPFDSLITTGKRSQNGYSLNVYECPICGQSFRSEEEVSEHVDSCLSNPVERDDGNDVEELPNNEDESRGELEVCIGTYLSGKPSEGSVEVVLKLLRNIVKEPENAKFRKIRLSNPKIKEAVGEVAGGIELLSCVGFELKEENGETWAVMEVPLEEQMKLIKKTIALLELPALQETQKRDNLASGTSTEIAEKAEPKKIDRQVKVFFAVPESIAAKIELPDSFYNLSIDEVKREAELRRKKIADSQLLIPKSLKEKQAKAAKRIYRKTMIRVQFPDGVVLQGVFNPWEPTANLYEFVSSALKDPCLEFDLMHPVLVQRRVIPCFPGAGEKTRTLEEEDLVPSALIKFKPHETDSVVYIGLKNELLEISEPLT</sequence>
<evidence type="ECO:0000259" key="15">
    <source>
        <dbReference type="PROSITE" id="PS50157"/>
    </source>
</evidence>
<dbReference type="InterPro" id="IPR001012">
    <property type="entry name" value="UBX_dom"/>
</dbReference>
<dbReference type="Gene3D" id="1.20.58.2190">
    <property type="match status" value="1"/>
</dbReference>
<keyword evidence="18" id="KW-1185">Reference proteome</keyword>
<dbReference type="GO" id="GO:0070530">
    <property type="term" value="F:K63-linked polyubiquitin modification-dependent protein binding"/>
    <property type="evidence" value="ECO:0007669"/>
    <property type="project" value="InterPro"/>
</dbReference>
<evidence type="ECO:0000256" key="8">
    <source>
        <dbReference type="ARBA" id="ARBA00022833"/>
    </source>
</evidence>
<feature type="domain" description="UBX" evidence="14">
    <location>
        <begin position="364"/>
        <end position="443"/>
    </location>
</feature>
<gene>
    <name evidence="17" type="ORF">G2W53_035375</name>
</gene>
<feature type="domain" description="CCHC NOA-type" evidence="16">
    <location>
        <begin position="113"/>
        <end position="143"/>
    </location>
</feature>
<evidence type="ECO:0000256" key="3">
    <source>
        <dbReference type="ARBA" id="ARBA00022490"/>
    </source>
</evidence>
<accession>A0A834SRL3</accession>
<evidence type="ECO:0000256" key="10">
    <source>
        <dbReference type="ARBA" id="ARBA00023136"/>
    </source>
</evidence>
<dbReference type="Pfam" id="PF09409">
    <property type="entry name" value="PUB"/>
    <property type="match status" value="1"/>
</dbReference>
<dbReference type="Gene3D" id="3.30.160.60">
    <property type="entry name" value="Classic Zinc Finger"/>
    <property type="match status" value="1"/>
</dbReference>
<dbReference type="EMBL" id="JAAIUW010000011">
    <property type="protein sequence ID" value="KAF7808632.1"/>
    <property type="molecule type" value="Genomic_DNA"/>
</dbReference>
<feature type="region of interest" description="Disordered" evidence="13">
    <location>
        <begin position="1"/>
        <end position="108"/>
    </location>
</feature>
<dbReference type="OrthoDB" id="49605at2759"/>
<dbReference type="PROSITE" id="PS51801">
    <property type="entry name" value="ZF_CCHC_NOA"/>
    <property type="match status" value="1"/>
</dbReference>
<dbReference type="SUPFAM" id="SSF143503">
    <property type="entry name" value="PUG domain-like"/>
    <property type="match status" value="1"/>
</dbReference>
<name>A0A834SRL3_9FABA</name>
<dbReference type="FunFam" id="1.20.58.2190:FF:000005">
    <property type="entry name" value="Plant UBX domain-containing protein 2"/>
    <property type="match status" value="1"/>
</dbReference>
<comment type="subcellular location">
    <subcellularLocation>
        <location evidence="2">Cytoplasm</location>
    </subcellularLocation>
    <subcellularLocation>
        <location evidence="1">Membrane</location>
        <topology evidence="1">Peripheral membrane protein</topology>
    </subcellularLocation>
</comment>
<dbReference type="GO" id="GO:0008270">
    <property type="term" value="F:zinc ion binding"/>
    <property type="evidence" value="ECO:0007669"/>
    <property type="project" value="UniProtKB-KW"/>
</dbReference>
<reference evidence="17" key="1">
    <citation type="submission" date="2020-09" db="EMBL/GenBank/DDBJ databases">
        <title>Genome-Enabled Discovery of Anthraquinone Biosynthesis in Senna tora.</title>
        <authorList>
            <person name="Kang S.-H."/>
            <person name="Pandey R.P."/>
            <person name="Lee C.-M."/>
            <person name="Sim J.-S."/>
            <person name="Jeong J.-T."/>
            <person name="Choi B.-S."/>
            <person name="Jung M."/>
            <person name="Ginzburg D."/>
            <person name="Zhao K."/>
            <person name="Won S.Y."/>
            <person name="Oh T.-J."/>
            <person name="Yu Y."/>
            <person name="Kim N.-H."/>
            <person name="Lee O.R."/>
            <person name="Lee T.-H."/>
            <person name="Bashyal P."/>
            <person name="Kim T.-S."/>
            <person name="Lee W.-H."/>
            <person name="Kawkins C."/>
            <person name="Kim C.-K."/>
            <person name="Kim J.S."/>
            <person name="Ahn B.O."/>
            <person name="Rhee S.Y."/>
            <person name="Sohng J.K."/>
        </authorList>
    </citation>
    <scope>NUCLEOTIDE SEQUENCE</scope>
    <source>
        <tissue evidence="17">Leaf</tissue>
    </source>
</reference>
<dbReference type="PANTHER" id="PTHR47694">
    <property type="entry name" value="PLANT UBX DOMAIN-CONTAINING PROTEIN 2"/>
    <property type="match status" value="1"/>
</dbReference>
<evidence type="ECO:0000256" key="4">
    <source>
        <dbReference type="ARBA" id="ARBA00022723"/>
    </source>
</evidence>
<feature type="compositionally biased region" description="Basic and acidic residues" evidence="13">
    <location>
        <begin position="72"/>
        <end position="95"/>
    </location>
</feature>
<feature type="compositionally biased region" description="Low complexity" evidence="13">
    <location>
        <begin position="32"/>
        <end position="44"/>
    </location>
</feature>
<dbReference type="SUPFAM" id="SSF54236">
    <property type="entry name" value="Ubiquitin-like"/>
    <property type="match status" value="1"/>
</dbReference>
<comment type="caution">
    <text evidence="17">The sequence shown here is derived from an EMBL/GenBank/DDBJ whole genome shotgun (WGS) entry which is preliminary data.</text>
</comment>
<feature type="region of interest" description="Disordered" evidence="13">
    <location>
        <begin position="142"/>
        <end position="163"/>
    </location>
</feature>
<keyword evidence="8" id="KW-0862">Zinc</keyword>
<keyword evidence="3" id="KW-0963">Cytoplasm</keyword>
<evidence type="ECO:0000256" key="12">
    <source>
        <dbReference type="PROSITE-ProRule" id="PRU00042"/>
    </source>
</evidence>
<organism evidence="17 18">
    <name type="scientific">Senna tora</name>
    <dbReference type="NCBI Taxonomy" id="362788"/>
    <lineage>
        <taxon>Eukaryota</taxon>
        <taxon>Viridiplantae</taxon>
        <taxon>Streptophyta</taxon>
        <taxon>Embryophyta</taxon>
        <taxon>Tracheophyta</taxon>
        <taxon>Spermatophyta</taxon>
        <taxon>Magnoliopsida</taxon>
        <taxon>eudicotyledons</taxon>
        <taxon>Gunneridae</taxon>
        <taxon>Pentapetalae</taxon>
        <taxon>rosids</taxon>
        <taxon>fabids</taxon>
        <taxon>Fabales</taxon>
        <taxon>Fabaceae</taxon>
        <taxon>Caesalpinioideae</taxon>
        <taxon>Cassia clade</taxon>
        <taxon>Senna</taxon>
    </lineage>
</organism>
<dbReference type="InterPro" id="IPR013087">
    <property type="entry name" value="Znf_C2H2_type"/>
</dbReference>
<dbReference type="Pfam" id="PF00789">
    <property type="entry name" value="UBX"/>
    <property type="match status" value="1"/>
</dbReference>
<evidence type="ECO:0000256" key="6">
    <source>
        <dbReference type="ARBA" id="ARBA00022771"/>
    </source>
</evidence>
<dbReference type="SMART" id="SM00734">
    <property type="entry name" value="ZnF_Rad18"/>
    <property type="match status" value="1"/>
</dbReference>
<dbReference type="CDD" id="cd09212">
    <property type="entry name" value="PUB"/>
    <property type="match status" value="1"/>
</dbReference>
<keyword evidence="7" id="KW-0833">Ubl conjugation pathway</keyword>
<keyword evidence="5" id="KW-0227">DNA damage</keyword>
<evidence type="ECO:0000259" key="14">
    <source>
        <dbReference type="PROSITE" id="PS50033"/>
    </source>
</evidence>
<dbReference type="InterPro" id="IPR029071">
    <property type="entry name" value="Ubiquitin-like_domsf"/>
</dbReference>
<dbReference type="InterPro" id="IPR006642">
    <property type="entry name" value="Rad18_UBZ4"/>
</dbReference>
<evidence type="ECO:0000259" key="16">
    <source>
        <dbReference type="PROSITE" id="PS51801"/>
    </source>
</evidence>
<keyword evidence="4" id="KW-0479">Metal-binding</keyword>
<proteinExistence type="predicted"/>
<dbReference type="PROSITE" id="PS50157">
    <property type="entry name" value="ZINC_FINGER_C2H2_2"/>
    <property type="match status" value="1"/>
</dbReference>
<keyword evidence="6 12" id="KW-0863">Zinc-finger</keyword>
<dbReference type="Gene3D" id="3.10.20.90">
    <property type="entry name" value="Phosphatidylinositol 3-kinase Catalytic Subunit, Chain A, domain 1"/>
    <property type="match status" value="1"/>
</dbReference>